<dbReference type="AlphaFoldDB" id="A0A381VFL4"/>
<gene>
    <name evidence="1" type="ORF">METZ01_LOCUS92010</name>
</gene>
<name>A0A381VFL4_9ZZZZ</name>
<evidence type="ECO:0000313" key="1">
    <source>
        <dbReference type="EMBL" id="SVA39156.1"/>
    </source>
</evidence>
<reference evidence="1" key="1">
    <citation type="submission" date="2018-05" db="EMBL/GenBank/DDBJ databases">
        <authorList>
            <person name="Lanie J.A."/>
            <person name="Ng W.-L."/>
            <person name="Kazmierczak K.M."/>
            <person name="Andrzejewski T.M."/>
            <person name="Davidsen T.M."/>
            <person name="Wayne K.J."/>
            <person name="Tettelin H."/>
            <person name="Glass J.I."/>
            <person name="Rusch D."/>
            <person name="Podicherti R."/>
            <person name="Tsui H.-C.T."/>
            <person name="Winkler M.E."/>
        </authorList>
    </citation>
    <scope>NUCLEOTIDE SEQUENCE</scope>
</reference>
<accession>A0A381VFL4</accession>
<organism evidence="1">
    <name type="scientific">marine metagenome</name>
    <dbReference type="NCBI Taxonomy" id="408172"/>
    <lineage>
        <taxon>unclassified sequences</taxon>
        <taxon>metagenomes</taxon>
        <taxon>ecological metagenomes</taxon>
    </lineage>
</organism>
<dbReference type="EMBL" id="UINC01008707">
    <property type="protein sequence ID" value="SVA39156.1"/>
    <property type="molecule type" value="Genomic_DNA"/>
</dbReference>
<proteinExistence type="predicted"/>
<protein>
    <recommendedName>
        <fullName evidence="2">Asparagine synthetase domain-containing protein</fullName>
    </recommendedName>
</protein>
<sequence>MIQYCHRPKSSYISDALGVDEYVWNMDNMKKYYPVIDYQYYPEVENADFNDLMINRAEELRDMDRVIEVFYSGGIDSAAMLFALREVCPRDQLHIIAGGVPVIDHYPKLWDDYISKGPYTLDEDGNIYGQAHPDRCVYTSGCEADRLFGSVGYPPQVDDAIRDPNKPLGYAIDPRKKPNLDDPEHAEWNYEMWWTITRYTFITQSFRFLQNIDCKKINLRNYQPFFRDADIHKWAINQHYNRNMFWYNHSPRSDPERFQKAKKMLRDFIAQWDKDYAYGKGKTRLMEGRAQKEFFSPLPNDFRVKAITNDGTIVDKHNIMDYIVPEALSL</sequence>
<evidence type="ECO:0008006" key="2">
    <source>
        <dbReference type="Google" id="ProtNLM"/>
    </source>
</evidence>